<accession>A0A2H0XCZ4</accession>
<organism evidence="1 2">
    <name type="scientific">candidate division WWE3 bacterium CG08_land_8_20_14_0_20_41_10</name>
    <dbReference type="NCBI Taxonomy" id="1975085"/>
    <lineage>
        <taxon>Bacteria</taxon>
        <taxon>Katanobacteria</taxon>
    </lineage>
</organism>
<gene>
    <name evidence="1" type="ORF">COT50_04480</name>
</gene>
<name>A0A2H0XCZ4_UNCKA</name>
<reference evidence="2" key="1">
    <citation type="submission" date="2017-09" db="EMBL/GenBank/DDBJ databases">
        <title>Depth-based differentiation of microbial function through sediment-hosted aquifers and enrichment of novel symbionts in the deep terrestrial subsurface.</title>
        <authorList>
            <person name="Probst A.J."/>
            <person name="Ladd B."/>
            <person name="Jarett J.K."/>
            <person name="Geller-Mcgrath D.E."/>
            <person name="Sieber C.M.K."/>
            <person name="Emerson J.B."/>
            <person name="Anantharaman K."/>
            <person name="Thomas B.C."/>
            <person name="Malmstrom R."/>
            <person name="Stieglmeier M."/>
            <person name="Klingl A."/>
            <person name="Woyke T."/>
            <person name="Ryan C.M."/>
            <person name="Banfield J.F."/>
        </authorList>
    </citation>
    <scope>NUCLEOTIDE SEQUENCE [LARGE SCALE GENOMIC DNA]</scope>
</reference>
<evidence type="ECO:0000313" key="1">
    <source>
        <dbReference type="EMBL" id="PIS21978.1"/>
    </source>
</evidence>
<dbReference type="EMBL" id="PEYU01000100">
    <property type="protein sequence ID" value="PIS21978.1"/>
    <property type="molecule type" value="Genomic_DNA"/>
</dbReference>
<dbReference type="Proteomes" id="UP000231252">
    <property type="component" value="Unassembled WGS sequence"/>
</dbReference>
<dbReference type="AlphaFoldDB" id="A0A2H0XCZ4"/>
<evidence type="ECO:0000313" key="2">
    <source>
        <dbReference type="Proteomes" id="UP000231252"/>
    </source>
</evidence>
<comment type="caution">
    <text evidence="1">The sequence shown here is derived from an EMBL/GenBank/DDBJ whole genome shotgun (WGS) entry which is preliminary data.</text>
</comment>
<proteinExistence type="predicted"/>
<sequence length="245" mass="28151">MNLGIIKNILLNNPELLEKLEVLKLASELNPEFKTPNITGGYLRDILLGKTSSDCDVVFEGYMKNQPGVLECVKEAEKKLKYEPYDGWEFENFKVSGLSGDIFEDVIGFYSNHTDYLTLIMCDGNKNIRVGSKHTLECLENRLYDIRYQGLLVWLGFRERTYFRAMAGLGCRGMYLCHKLELNISDSAEELFVKFDANFSRLTEEERASLLGYWNKKTRNLSNIVHILDRFGVKCLNDSSIANKK</sequence>
<protein>
    <recommendedName>
        <fullName evidence="3">Poly A polymerase head domain-containing protein</fullName>
    </recommendedName>
</protein>
<evidence type="ECO:0008006" key="3">
    <source>
        <dbReference type="Google" id="ProtNLM"/>
    </source>
</evidence>